<accession>A0A9D1YYY4</accession>
<proteinExistence type="predicted"/>
<dbReference type="GO" id="GO:0070291">
    <property type="term" value="P:N-acylethanolamine metabolic process"/>
    <property type="evidence" value="ECO:0007669"/>
    <property type="project" value="TreeGrafter"/>
</dbReference>
<evidence type="ECO:0000259" key="1">
    <source>
        <dbReference type="PROSITE" id="PS51704"/>
    </source>
</evidence>
<reference evidence="2" key="1">
    <citation type="journal article" date="2021" name="PeerJ">
        <title>Extensive microbial diversity within the chicken gut microbiome revealed by metagenomics and culture.</title>
        <authorList>
            <person name="Gilroy R."/>
            <person name="Ravi A."/>
            <person name="Getino M."/>
            <person name="Pursley I."/>
            <person name="Horton D.L."/>
            <person name="Alikhan N.F."/>
            <person name="Baker D."/>
            <person name="Gharbi K."/>
            <person name="Hall N."/>
            <person name="Watson M."/>
            <person name="Adriaenssens E.M."/>
            <person name="Foster-Nyarko E."/>
            <person name="Jarju S."/>
            <person name="Secka A."/>
            <person name="Antonio M."/>
            <person name="Oren A."/>
            <person name="Chaudhuri R.R."/>
            <person name="La Ragione R."/>
            <person name="Hildebrand F."/>
            <person name="Pallen M.J."/>
        </authorList>
    </citation>
    <scope>NUCLEOTIDE SEQUENCE</scope>
    <source>
        <strain evidence="2">5134</strain>
    </source>
</reference>
<dbReference type="GO" id="GO:0008889">
    <property type="term" value="F:glycerophosphodiester phosphodiesterase activity"/>
    <property type="evidence" value="ECO:0007669"/>
    <property type="project" value="TreeGrafter"/>
</dbReference>
<evidence type="ECO:0000313" key="3">
    <source>
        <dbReference type="Proteomes" id="UP000886844"/>
    </source>
</evidence>
<organism evidence="2 3">
    <name type="scientific">Candidatus Alistipes intestinigallinarum</name>
    <dbReference type="NCBI Taxonomy" id="2838440"/>
    <lineage>
        <taxon>Bacteria</taxon>
        <taxon>Pseudomonadati</taxon>
        <taxon>Bacteroidota</taxon>
        <taxon>Bacteroidia</taxon>
        <taxon>Bacteroidales</taxon>
        <taxon>Rikenellaceae</taxon>
        <taxon>Alistipes</taxon>
    </lineage>
</organism>
<gene>
    <name evidence="2" type="ORF">H9828_00165</name>
</gene>
<comment type="caution">
    <text evidence="2">The sequence shown here is derived from an EMBL/GenBank/DDBJ whole genome shotgun (WGS) entry which is preliminary data.</text>
</comment>
<dbReference type="PANTHER" id="PTHR46320:SF1">
    <property type="entry name" value="GLYCEROPHOSPHODIESTER PHOSPHODIESTERASE 1"/>
    <property type="match status" value="1"/>
</dbReference>
<dbReference type="PANTHER" id="PTHR46320">
    <property type="entry name" value="GLYCEROPHOSPHODIESTER PHOSPHODIESTERASE 1"/>
    <property type="match status" value="1"/>
</dbReference>
<dbReference type="EMBL" id="DXDA01000001">
    <property type="protein sequence ID" value="HIY67813.1"/>
    <property type="molecule type" value="Genomic_DNA"/>
</dbReference>
<dbReference type="Gene3D" id="3.20.20.190">
    <property type="entry name" value="Phosphatidylinositol (PI) phosphodiesterase"/>
    <property type="match status" value="1"/>
</dbReference>
<dbReference type="CDD" id="cd08566">
    <property type="entry name" value="GDPD_AtGDE_like"/>
    <property type="match status" value="1"/>
</dbReference>
<dbReference type="InterPro" id="IPR017946">
    <property type="entry name" value="PLC-like_Pdiesterase_TIM-brl"/>
</dbReference>
<dbReference type="AlphaFoldDB" id="A0A9D1YYY4"/>
<protein>
    <submittedName>
        <fullName evidence="2">Glycerophosphodiester phosphodiesterase family protein</fullName>
    </submittedName>
</protein>
<dbReference type="GO" id="GO:0006580">
    <property type="term" value="P:ethanolamine metabolic process"/>
    <property type="evidence" value="ECO:0007669"/>
    <property type="project" value="TreeGrafter"/>
</dbReference>
<dbReference type="Pfam" id="PF03009">
    <property type="entry name" value="GDPD"/>
    <property type="match status" value="1"/>
</dbReference>
<dbReference type="PROSITE" id="PS51257">
    <property type="entry name" value="PROKAR_LIPOPROTEIN"/>
    <property type="match status" value="1"/>
</dbReference>
<dbReference type="GO" id="GO:0006644">
    <property type="term" value="P:phospholipid metabolic process"/>
    <property type="evidence" value="ECO:0007669"/>
    <property type="project" value="TreeGrafter"/>
</dbReference>
<sequence>MNKQLLSLFAGTFALLGVSCSDVPASAGAPHCIDIQSRADLHAWFRYSPTRPIVISGHRGGMISGYPENCIESFEKTLTMMPSFFEIDPRLTRDSVIVLMHDATIDRTTNGTGRVADYTLAELQQFRLKDRDGNLTEFRIPTLEEAIRWSQGKTILNLDIKDVPLEFMSQFINRLAPANVMYTVRNARQARLLLDRDPDAMFSAWCKNLAEYRAYREAGIPTSQMMAYVGTMMLGDQQPLYDSLHRQGVMCMISVAPTHDRRAEEMQKRGGYELELRSGCDVIETDYPYLFLGLDLERR</sequence>
<dbReference type="GO" id="GO:0005886">
    <property type="term" value="C:plasma membrane"/>
    <property type="evidence" value="ECO:0007669"/>
    <property type="project" value="TreeGrafter"/>
</dbReference>
<dbReference type="Proteomes" id="UP000886844">
    <property type="component" value="Unassembled WGS sequence"/>
</dbReference>
<dbReference type="PROSITE" id="PS51704">
    <property type="entry name" value="GP_PDE"/>
    <property type="match status" value="1"/>
</dbReference>
<dbReference type="InterPro" id="IPR030395">
    <property type="entry name" value="GP_PDE_dom"/>
</dbReference>
<name>A0A9D1YYY4_9BACT</name>
<evidence type="ECO:0000313" key="2">
    <source>
        <dbReference type="EMBL" id="HIY67813.1"/>
    </source>
</evidence>
<dbReference type="SUPFAM" id="SSF51695">
    <property type="entry name" value="PLC-like phosphodiesterases"/>
    <property type="match status" value="1"/>
</dbReference>
<feature type="domain" description="GP-PDE" evidence="1">
    <location>
        <begin position="53"/>
        <end position="295"/>
    </location>
</feature>
<reference evidence="2" key="2">
    <citation type="submission" date="2021-04" db="EMBL/GenBank/DDBJ databases">
        <authorList>
            <person name="Gilroy R."/>
        </authorList>
    </citation>
    <scope>NUCLEOTIDE SEQUENCE</scope>
    <source>
        <strain evidence="2">5134</strain>
    </source>
</reference>